<feature type="non-terminal residue" evidence="1">
    <location>
        <position position="1"/>
    </location>
</feature>
<keyword evidence="2" id="KW-1185">Reference proteome</keyword>
<dbReference type="EMBL" id="RWGY01000039">
    <property type="protein sequence ID" value="TVU10537.1"/>
    <property type="molecule type" value="Genomic_DNA"/>
</dbReference>
<reference evidence="1 2" key="1">
    <citation type="journal article" date="2019" name="Sci. Rep.">
        <title>A high-quality genome of Eragrostis curvula grass provides insights into Poaceae evolution and supports new strategies to enhance forage quality.</title>
        <authorList>
            <person name="Carballo J."/>
            <person name="Santos B.A.C.M."/>
            <person name="Zappacosta D."/>
            <person name="Garbus I."/>
            <person name="Selva J.P."/>
            <person name="Gallo C.A."/>
            <person name="Diaz A."/>
            <person name="Albertini E."/>
            <person name="Caccamo M."/>
            <person name="Echenique V."/>
        </authorList>
    </citation>
    <scope>NUCLEOTIDE SEQUENCE [LARGE SCALE GENOMIC DNA]</scope>
    <source>
        <strain evidence="2">cv. Victoria</strain>
        <tissue evidence="1">Leaf</tissue>
    </source>
</reference>
<gene>
    <name evidence="1" type="ORF">EJB05_44074</name>
</gene>
<protein>
    <recommendedName>
        <fullName evidence="3">DUF295 domain-containing protein</fullName>
    </recommendedName>
</protein>
<evidence type="ECO:0008006" key="3">
    <source>
        <dbReference type="Google" id="ProtNLM"/>
    </source>
</evidence>
<dbReference type="Proteomes" id="UP000324897">
    <property type="component" value="Chromosome 3"/>
</dbReference>
<accession>A0A5J9TH18</accession>
<evidence type="ECO:0000313" key="2">
    <source>
        <dbReference type="Proteomes" id="UP000324897"/>
    </source>
</evidence>
<name>A0A5J9TH18_9POAL</name>
<dbReference type="AlphaFoldDB" id="A0A5J9TH18"/>
<dbReference type="Gramene" id="TVU10537">
    <property type="protein sequence ID" value="TVU10537"/>
    <property type="gene ID" value="EJB05_44074"/>
</dbReference>
<comment type="caution">
    <text evidence="1">The sequence shown here is derived from an EMBL/GenBank/DDBJ whole genome shotgun (WGS) entry which is preliminary data.</text>
</comment>
<organism evidence="1 2">
    <name type="scientific">Eragrostis curvula</name>
    <name type="common">weeping love grass</name>
    <dbReference type="NCBI Taxonomy" id="38414"/>
    <lineage>
        <taxon>Eukaryota</taxon>
        <taxon>Viridiplantae</taxon>
        <taxon>Streptophyta</taxon>
        <taxon>Embryophyta</taxon>
        <taxon>Tracheophyta</taxon>
        <taxon>Spermatophyta</taxon>
        <taxon>Magnoliopsida</taxon>
        <taxon>Liliopsida</taxon>
        <taxon>Poales</taxon>
        <taxon>Poaceae</taxon>
        <taxon>PACMAD clade</taxon>
        <taxon>Chloridoideae</taxon>
        <taxon>Eragrostideae</taxon>
        <taxon>Eragrostidinae</taxon>
        <taxon>Eragrostis</taxon>
    </lineage>
</organism>
<proteinExistence type="predicted"/>
<sequence length="129" mass="14429">YSLLYVSDGVVFADGTIVLYNVHEFVKNVSVVVAAVLRPGDAAWTVIDEQLVTSDDSCFRSAPALINGEIVFAADLGHLCVVKLRAAGGLADILDGRALRVNFAEERPRQDLYMPPLFIPQYPIYWWWW</sequence>
<evidence type="ECO:0000313" key="1">
    <source>
        <dbReference type="EMBL" id="TVU10537.1"/>
    </source>
</evidence>